<reference evidence="1 2" key="1">
    <citation type="submission" date="2018-04" db="EMBL/GenBank/DDBJ databases">
        <title>Active sludge and wastewater microbial communities from Klosterneuburg, Austria.</title>
        <authorList>
            <person name="Wagner M."/>
        </authorList>
    </citation>
    <scope>NUCLEOTIDE SEQUENCE [LARGE SCALE GENOMIC DNA]</scope>
    <source>
        <strain evidence="1 2">Nm4</strain>
    </source>
</reference>
<dbReference type="EMBL" id="QAOL01000029">
    <property type="protein sequence ID" value="PTQ81937.1"/>
    <property type="molecule type" value="Genomic_DNA"/>
</dbReference>
<evidence type="ECO:0000313" key="1">
    <source>
        <dbReference type="EMBL" id="PTQ81937.1"/>
    </source>
</evidence>
<organism evidence="1 2">
    <name type="scientific">Nitrosomonas ureae</name>
    <dbReference type="NCBI Taxonomy" id="44577"/>
    <lineage>
        <taxon>Bacteria</taxon>
        <taxon>Pseudomonadati</taxon>
        <taxon>Pseudomonadota</taxon>
        <taxon>Betaproteobacteria</taxon>
        <taxon>Nitrosomonadales</taxon>
        <taxon>Nitrosomonadaceae</taxon>
        <taxon>Nitrosomonas</taxon>
    </lineage>
</organism>
<protein>
    <submittedName>
        <fullName evidence="1">Uncharacterized protein</fullName>
    </submittedName>
</protein>
<name>A0A2T5IDP0_9PROT</name>
<sequence>MGVDRLLDMMRTAVANFNRDGDITMTVAHDEDKISMDVFNDPDARTIEPVHCGMER</sequence>
<proteinExistence type="predicted"/>
<dbReference type="RefSeq" id="WP_146162116.1">
    <property type="nucleotide sequence ID" value="NZ_QAOL01000029.1"/>
</dbReference>
<dbReference type="Proteomes" id="UP000244110">
    <property type="component" value="Unassembled WGS sequence"/>
</dbReference>
<accession>A0A2T5IDP0</accession>
<comment type="caution">
    <text evidence="1">The sequence shown here is derived from an EMBL/GenBank/DDBJ whole genome shotgun (WGS) entry which is preliminary data.</text>
</comment>
<gene>
    <name evidence="1" type="ORF">C8R28_10293</name>
</gene>
<evidence type="ECO:0000313" key="2">
    <source>
        <dbReference type="Proteomes" id="UP000244110"/>
    </source>
</evidence>
<dbReference type="AlphaFoldDB" id="A0A2T5IDP0"/>